<dbReference type="AlphaFoldDB" id="A0A2A8PUZ1"/>
<evidence type="ECO:0000313" key="1">
    <source>
        <dbReference type="EMBL" id="PEW00289.1"/>
    </source>
</evidence>
<dbReference type="OrthoDB" id="2869160at2"/>
<accession>A0A2A8PUZ1</accession>
<sequence>MVYDLNVSKDAECKTLIEMLLTICMYDSANYSAMIPHANKIKGLLAFCDSGTTSQCPTNILHIGIFYFDTTLNKPIWWNGTVWKDANGTTV</sequence>
<protein>
    <submittedName>
        <fullName evidence="1">Uncharacterized protein</fullName>
    </submittedName>
</protein>
<comment type="caution">
    <text evidence="1">The sequence shown here is derived from an EMBL/GenBank/DDBJ whole genome shotgun (WGS) entry which is preliminary data.</text>
</comment>
<proteinExistence type="predicted"/>
<dbReference type="Proteomes" id="UP000220635">
    <property type="component" value="Unassembled WGS sequence"/>
</dbReference>
<evidence type="ECO:0000313" key="2">
    <source>
        <dbReference type="Proteomes" id="UP000220635"/>
    </source>
</evidence>
<gene>
    <name evidence="1" type="ORF">CN425_17565</name>
</gene>
<reference evidence="1 2" key="1">
    <citation type="submission" date="2017-09" db="EMBL/GenBank/DDBJ databases">
        <title>Large-scale bioinformatics analysis of Bacillus genomes uncovers conserved roles of natural products in bacterial physiology.</title>
        <authorList>
            <consortium name="Agbiome Team Llc"/>
            <person name="Bleich R.M."/>
            <person name="Grubbs K.J."/>
            <person name="Santa Maria K.C."/>
            <person name="Allen S.E."/>
            <person name="Farag S."/>
            <person name="Shank E.A."/>
            <person name="Bowers A."/>
        </authorList>
    </citation>
    <scope>NUCLEOTIDE SEQUENCE [LARGE SCALE GENOMIC DNA]</scope>
    <source>
        <strain evidence="1 2">AFS010695</strain>
    </source>
</reference>
<organism evidence="1 2">
    <name type="scientific">Bacillus cereus</name>
    <dbReference type="NCBI Taxonomy" id="1396"/>
    <lineage>
        <taxon>Bacteria</taxon>
        <taxon>Bacillati</taxon>
        <taxon>Bacillota</taxon>
        <taxon>Bacilli</taxon>
        <taxon>Bacillales</taxon>
        <taxon>Bacillaceae</taxon>
        <taxon>Bacillus</taxon>
        <taxon>Bacillus cereus group</taxon>
    </lineage>
</organism>
<name>A0A2A8PUZ1_BACCE</name>
<dbReference type="EMBL" id="NTWE01000031">
    <property type="protein sequence ID" value="PEW00289.1"/>
    <property type="molecule type" value="Genomic_DNA"/>
</dbReference>